<evidence type="ECO:0000313" key="2">
    <source>
        <dbReference type="Proteomes" id="UP000790709"/>
    </source>
</evidence>
<dbReference type="Proteomes" id="UP000790709">
    <property type="component" value="Unassembled WGS sequence"/>
</dbReference>
<organism evidence="1 2">
    <name type="scientific">Leucogyrophana mollusca</name>
    <dbReference type="NCBI Taxonomy" id="85980"/>
    <lineage>
        <taxon>Eukaryota</taxon>
        <taxon>Fungi</taxon>
        <taxon>Dikarya</taxon>
        <taxon>Basidiomycota</taxon>
        <taxon>Agaricomycotina</taxon>
        <taxon>Agaricomycetes</taxon>
        <taxon>Agaricomycetidae</taxon>
        <taxon>Boletales</taxon>
        <taxon>Boletales incertae sedis</taxon>
        <taxon>Leucogyrophana</taxon>
    </lineage>
</organism>
<protein>
    <submittedName>
        <fullName evidence="1">Uncharacterized protein</fullName>
    </submittedName>
</protein>
<accession>A0ACB8BF75</accession>
<dbReference type="EMBL" id="MU266427">
    <property type="protein sequence ID" value="KAH7924329.1"/>
    <property type="molecule type" value="Genomic_DNA"/>
</dbReference>
<sequence length="100" mass="12039">RIFAAATHHSQHCLYKLAETLTRPKPREHDAHLQHCLNYLRQNILCAADTTLEPPNWMDRRFEVERTAEVRPRTCEDWTVLRDFVDANHEEWERFKRIVS</sequence>
<feature type="non-terminal residue" evidence="1">
    <location>
        <position position="1"/>
    </location>
</feature>
<keyword evidence="2" id="KW-1185">Reference proteome</keyword>
<comment type="caution">
    <text evidence="1">The sequence shown here is derived from an EMBL/GenBank/DDBJ whole genome shotgun (WGS) entry which is preliminary data.</text>
</comment>
<name>A0ACB8BF75_9AGAM</name>
<evidence type="ECO:0000313" key="1">
    <source>
        <dbReference type="EMBL" id="KAH7924329.1"/>
    </source>
</evidence>
<reference evidence="1" key="1">
    <citation type="journal article" date="2021" name="New Phytol.">
        <title>Evolutionary innovations through gain and loss of genes in the ectomycorrhizal Boletales.</title>
        <authorList>
            <person name="Wu G."/>
            <person name="Miyauchi S."/>
            <person name="Morin E."/>
            <person name="Kuo A."/>
            <person name="Drula E."/>
            <person name="Varga T."/>
            <person name="Kohler A."/>
            <person name="Feng B."/>
            <person name="Cao Y."/>
            <person name="Lipzen A."/>
            <person name="Daum C."/>
            <person name="Hundley H."/>
            <person name="Pangilinan J."/>
            <person name="Johnson J."/>
            <person name="Barry K."/>
            <person name="LaButti K."/>
            <person name="Ng V."/>
            <person name="Ahrendt S."/>
            <person name="Min B."/>
            <person name="Choi I.G."/>
            <person name="Park H."/>
            <person name="Plett J.M."/>
            <person name="Magnuson J."/>
            <person name="Spatafora J.W."/>
            <person name="Nagy L.G."/>
            <person name="Henrissat B."/>
            <person name="Grigoriev I.V."/>
            <person name="Yang Z.L."/>
            <person name="Xu J."/>
            <person name="Martin F.M."/>
        </authorList>
    </citation>
    <scope>NUCLEOTIDE SEQUENCE</scope>
    <source>
        <strain evidence="1">KUC20120723A-06</strain>
    </source>
</reference>
<proteinExistence type="predicted"/>
<gene>
    <name evidence="1" type="ORF">BV22DRAFT_1013490</name>
</gene>